<dbReference type="InterPro" id="IPR011527">
    <property type="entry name" value="ABC1_TM_dom"/>
</dbReference>
<gene>
    <name evidence="6" type="ORF">GCM10025874_12000</name>
</gene>
<feature type="domain" description="ABC transmembrane type-1" evidence="5">
    <location>
        <begin position="28"/>
        <end position="153"/>
    </location>
</feature>
<proteinExistence type="predicted"/>
<dbReference type="RefSeq" id="WP_348519991.1">
    <property type="nucleotide sequence ID" value="NZ_BSUL01000001.1"/>
</dbReference>
<evidence type="ECO:0000256" key="3">
    <source>
        <dbReference type="ARBA" id="ARBA00022989"/>
    </source>
</evidence>
<evidence type="ECO:0000313" key="7">
    <source>
        <dbReference type="Proteomes" id="UP001157160"/>
    </source>
</evidence>
<dbReference type="GO" id="GO:0005886">
    <property type="term" value="C:plasma membrane"/>
    <property type="evidence" value="ECO:0007669"/>
    <property type="project" value="UniProtKB-SubCell"/>
</dbReference>
<evidence type="ECO:0000313" key="6">
    <source>
        <dbReference type="EMBL" id="GMA27947.1"/>
    </source>
</evidence>
<dbReference type="PROSITE" id="PS50929">
    <property type="entry name" value="ABC_TM1F"/>
    <property type="match status" value="1"/>
</dbReference>
<comment type="subcellular location">
    <subcellularLocation>
        <location evidence="1">Cell membrane</location>
        <topology evidence="1">Multi-pass membrane protein</topology>
    </subcellularLocation>
</comment>
<comment type="caution">
    <text evidence="6">The sequence shown here is derived from an EMBL/GenBank/DDBJ whole genome shotgun (WGS) entry which is preliminary data.</text>
</comment>
<reference evidence="6 7" key="1">
    <citation type="journal article" date="2014" name="Int. J. Syst. Evol. Microbiol.">
        <title>Complete genome sequence of Corynebacterium casei LMG S-19264T (=DSM 44701T), isolated from a smear-ripened cheese.</title>
        <authorList>
            <consortium name="US DOE Joint Genome Institute (JGI-PGF)"/>
            <person name="Walter F."/>
            <person name="Albersmeier A."/>
            <person name="Kalinowski J."/>
            <person name="Ruckert C."/>
        </authorList>
    </citation>
    <scope>NUCLEOTIDE SEQUENCE [LARGE SCALE GENOMIC DNA]</scope>
    <source>
        <strain evidence="6 7">NBRC 112289</strain>
    </source>
</reference>
<dbReference type="Pfam" id="PF00664">
    <property type="entry name" value="ABC_membrane"/>
    <property type="match status" value="1"/>
</dbReference>
<keyword evidence="4" id="KW-0472">Membrane</keyword>
<evidence type="ECO:0000256" key="1">
    <source>
        <dbReference type="ARBA" id="ARBA00004651"/>
    </source>
</evidence>
<protein>
    <recommendedName>
        <fullName evidence="5">ABC transmembrane type-1 domain-containing protein</fullName>
    </recommendedName>
</protein>
<evidence type="ECO:0000256" key="4">
    <source>
        <dbReference type="ARBA" id="ARBA00023136"/>
    </source>
</evidence>
<accession>A0AA37XBZ6</accession>
<keyword evidence="3" id="KW-1133">Transmembrane helix</keyword>
<dbReference type="Proteomes" id="UP001157160">
    <property type="component" value="Unassembled WGS sequence"/>
</dbReference>
<keyword evidence="2" id="KW-0812">Transmembrane</keyword>
<organism evidence="6 7">
    <name type="scientific">Arenivirga flava</name>
    <dbReference type="NCBI Taxonomy" id="1930060"/>
    <lineage>
        <taxon>Bacteria</taxon>
        <taxon>Bacillati</taxon>
        <taxon>Actinomycetota</taxon>
        <taxon>Actinomycetes</taxon>
        <taxon>Micrococcales</taxon>
        <taxon>Microbacteriaceae</taxon>
        <taxon>Arenivirga</taxon>
    </lineage>
</organism>
<dbReference type="GO" id="GO:0140359">
    <property type="term" value="F:ABC-type transporter activity"/>
    <property type="evidence" value="ECO:0007669"/>
    <property type="project" value="InterPro"/>
</dbReference>
<dbReference type="EMBL" id="BSUL01000001">
    <property type="protein sequence ID" value="GMA27947.1"/>
    <property type="molecule type" value="Genomic_DNA"/>
</dbReference>
<name>A0AA37XBZ6_9MICO</name>
<sequence length="178" mass="18698">MSRREPGPLRRTLRIVRPELRGQRTLTAGGMLALLGEVCFRILEPWPIKWVIDAVSASLGADVPGIGGGGASMPLLLGCAAALLGIVGMRALAAYLSTVQFAIVGSEVATALRARVFDHVQSLSMRYHATAPAGDTVQRLVGDVGRLQEVAVTAGLPWSATSSPCSCCSWCCCCSTRS</sequence>
<dbReference type="GO" id="GO:0005524">
    <property type="term" value="F:ATP binding"/>
    <property type="evidence" value="ECO:0007669"/>
    <property type="project" value="InterPro"/>
</dbReference>
<evidence type="ECO:0000256" key="2">
    <source>
        <dbReference type="ARBA" id="ARBA00022692"/>
    </source>
</evidence>
<dbReference type="SUPFAM" id="SSF90123">
    <property type="entry name" value="ABC transporter transmembrane region"/>
    <property type="match status" value="1"/>
</dbReference>
<evidence type="ECO:0000259" key="5">
    <source>
        <dbReference type="PROSITE" id="PS50929"/>
    </source>
</evidence>
<keyword evidence="7" id="KW-1185">Reference proteome</keyword>
<dbReference type="AlphaFoldDB" id="A0AA37XBZ6"/>
<dbReference type="Gene3D" id="1.20.1560.10">
    <property type="entry name" value="ABC transporter type 1, transmembrane domain"/>
    <property type="match status" value="1"/>
</dbReference>
<dbReference type="InterPro" id="IPR036640">
    <property type="entry name" value="ABC1_TM_sf"/>
</dbReference>